<proteinExistence type="predicted"/>
<evidence type="ECO:0000313" key="6">
    <source>
        <dbReference type="EMBL" id="RZV10780.1"/>
    </source>
</evidence>
<evidence type="ECO:0000313" key="7">
    <source>
        <dbReference type="Proteomes" id="UP000291097"/>
    </source>
</evidence>
<dbReference type="OrthoDB" id="18006at2157"/>
<keyword evidence="3 5" id="KW-1133">Transmembrane helix</keyword>
<dbReference type="PANTHER" id="PTHR34583:SF3">
    <property type="entry name" value="MULTISUBUNIT SODIUM_HYDROGEN ANTIPORTER, MNHC SUBUNIT"/>
    <property type="match status" value="1"/>
</dbReference>
<dbReference type="RefSeq" id="WP_130500241.1">
    <property type="nucleotide sequence ID" value="NZ_SHMP01000004.1"/>
</dbReference>
<evidence type="ECO:0000256" key="3">
    <source>
        <dbReference type="ARBA" id="ARBA00022989"/>
    </source>
</evidence>
<feature type="transmembrane region" description="Helical" evidence="5">
    <location>
        <begin position="6"/>
        <end position="23"/>
    </location>
</feature>
<evidence type="ECO:0000256" key="1">
    <source>
        <dbReference type="ARBA" id="ARBA00004141"/>
    </source>
</evidence>
<keyword evidence="2 5" id="KW-0812">Transmembrane</keyword>
<dbReference type="InterPro" id="IPR050601">
    <property type="entry name" value="CPA3_antiporter_subunitC"/>
</dbReference>
<evidence type="ECO:0000256" key="5">
    <source>
        <dbReference type="SAM" id="Phobius"/>
    </source>
</evidence>
<dbReference type="NCBIfam" id="NF005621">
    <property type="entry name" value="PRK07375.1-6"/>
    <property type="match status" value="1"/>
</dbReference>
<dbReference type="Gene3D" id="1.10.287.3510">
    <property type="match status" value="1"/>
</dbReference>
<evidence type="ECO:0000256" key="4">
    <source>
        <dbReference type="ARBA" id="ARBA00023136"/>
    </source>
</evidence>
<dbReference type="Pfam" id="PF00420">
    <property type="entry name" value="Oxidored_q2"/>
    <property type="match status" value="1"/>
</dbReference>
<keyword evidence="4 5" id="KW-0472">Membrane</keyword>
<gene>
    <name evidence="6" type="ORF">BDK88_1964</name>
</gene>
<sequence>MIDILTSHYTYVLVFVLLGLGIYMTIASENLVKKLIGVSLFQTAIFLFFISMAYLEGGSAPIVPHEANPGELMVASPLPQVIVLTAIVVGIALTAVGLALVIRIYAEYGTLREDTLREVRADE</sequence>
<feature type="transmembrane region" description="Helical" evidence="5">
    <location>
        <begin position="81"/>
        <end position="102"/>
    </location>
</feature>
<reference evidence="6 7" key="1">
    <citation type="submission" date="2019-02" db="EMBL/GenBank/DDBJ databases">
        <title>Genomic Encyclopedia of Archaeal and Bacterial Type Strains, Phase II (KMG-II): from individual species to whole genera.</title>
        <authorList>
            <person name="Goeker M."/>
        </authorList>
    </citation>
    <scope>NUCLEOTIDE SEQUENCE [LARGE SCALE GENOMIC DNA]</scope>
    <source>
        <strain evidence="6 7">DSM 18328</strain>
    </source>
</reference>
<dbReference type="EMBL" id="SHMP01000004">
    <property type="protein sequence ID" value="RZV10780.1"/>
    <property type="molecule type" value="Genomic_DNA"/>
</dbReference>
<dbReference type="InterPro" id="IPR039428">
    <property type="entry name" value="NUOK/Mnh_C1-like"/>
</dbReference>
<evidence type="ECO:0000256" key="2">
    <source>
        <dbReference type="ARBA" id="ARBA00022692"/>
    </source>
</evidence>
<organism evidence="6 7">
    <name type="scientific">Natrinema hispanicum</name>
    <dbReference type="NCBI Taxonomy" id="392421"/>
    <lineage>
        <taxon>Archaea</taxon>
        <taxon>Methanobacteriati</taxon>
        <taxon>Methanobacteriota</taxon>
        <taxon>Stenosarchaea group</taxon>
        <taxon>Halobacteria</taxon>
        <taxon>Halobacteriales</taxon>
        <taxon>Natrialbaceae</taxon>
        <taxon>Natrinema</taxon>
    </lineage>
</organism>
<name>A0A482YD03_9EURY</name>
<protein>
    <submittedName>
        <fullName evidence="6">Multisubunit sodium/proton antiporter MrpC subunit</fullName>
    </submittedName>
</protein>
<comment type="caution">
    <text evidence="6">The sequence shown here is derived from an EMBL/GenBank/DDBJ whole genome shotgun (WGS) entry which is preliminary data.</text>
</comment>
<dbReference type="NCBIfam" id="NF005624">
    <property type="entry name" value="PRK07375.2-3"/>
    <property type="match status" value="1"/>
</dbReference>
<feature type="transmembrane region" description="Helical" evidence="5">
    <location>
        <begin position="35"/>
        <end position="55"/>
    </location>
</feature>
<dbReference type="PANTHER" id="PTHR34583">
    <property type="entry name" value="ANTIPORTER SUBUNIT MNHC2-RELATED"/>
    <property type="match status" value="1"/>
</dbReference>
<dbReference type="AlphaFoldDB" id="A0A482YD03"/>
<dbReference type="GO" id="GO:0016020">
    <property type="term" value="C:membrane"/>
    <property type="evidence" value="ECO:0007669"/>
    <property type="project" value="UniProtKB-SubCell"/>
</dbReference>
<comment type="subcellular location">
    <subcellularLocation>
        <location evidence="1">Membrane</location>
        <topology evidence="1">Multi-pass membrane protein</topology>
    </subcellularLocation>
</comment>
<dbReference type="Proteomes" id="UP000291097">
    <property type="component" value="Unassembled WGS sequence"/>
</dbReference>
<accession>A0A482YD03</accession>